<feature type="region of interest" description="Disordered" evidence="1">
    <location>
        <begin position="121"/>
        <end position="140"/>
    </location>
</feature>
<evidence type="ECO:0000313" key="2">
    <source>
        <dbReference type="EMBL" id="CAK0849336.1"/>
    </source>
</evidence>
<organism evidence="2 3">
    <name type="scientific">Prorocentrum cordatum</name>
    <dbReference type="NCBI Taxonomy" id="2364126"/>
    <lineage>
        <taxon>Eukaryota</taxon>
        <taxon>Sar</taxon>
        <taxon>Alveolata</taxon>
        <taxon>Dinophyceae</taxon>
        <taxon>Prorocentrales</taxon>
        <taxon>Prorocentraceae</taxon>
        <taxon>Prorocentrum</taxon>
    </lineage>
</organism>
<comment type="caution">
    <text evidence="2">The sequence shown here is derived from an EMBL/GenBank/DDBJ whole genome shotgun (WGS) entry which is preliminary data.</text>
</comment>
<name>A0ABN9TT44_9DINO</name>
<dbReference type="EMBL" id="CAUYUJ010015053">
    <property type="protein sequence ID" value="CAK0849336.1"/>
    <property type="molecule type" value="Genomic_DNA"/>
</dbReference>
<reference evidence="2" key="1">
    <citation type="submission" date="2023-10" db="EMBL/GenBank/DDBJ databases">
        <authorList>
            <person name="Chen Y."/>
            <person name="Shah S."/>
            <person name="Dougan E. K."/>
            <person name="Thang M."/>
            <person name="Chan C."/>
        </authorList>
    </citation>
    <scope>NUCLEOTIDE SEQUENCE [LARGE SCALE GENOMIC DNA]</scope>
</reference>
<evidence type="ECO:0000313" key="3">
    <source>
        <dbReference type="Proteomes" id="UP001189429"/>
    </source>
</evidence>
<sequence>MARFGRAATFLAGPFEGMTAGSLDAEKTKEACAEVLKIGKEYSFDDSLLTSLPSAIQKAPDARGGFDTLCLTQVKELFEKAIAELAATLAAGEPAKAERASAVAAAEGTLAAAEAQEAASKEALVQAKKEEGEAGDALKA</sequence>
<gene>
    <name evidence="2" type="ORF">PCOR1329_LOCUS42049</name>
</gene>
<accession>A0ABN9TT44</accession>
<evidence type="ECO:0000256" key="1">
    <source>
        <dbReference type="SAM" id="MobiDB-lite"/>
    </source>
</evidence>
<proteinExistence type="predicted"/>
<protein>
    <submittedName>
        <fullName evidence="2">Uncharacterized protein</fullName>
    </submittedName>
</protein>
<feature type="compositionally biased region" description="Basic and acidic residues" evidence="1">
    <location>
        <begin position="127"/>
        <end position="140"/>
    </location>
</feature>
<dbReference type="Proteomes" id="UP001189429">
    <property type="component" value="Unassembled WGS sequence"/>
</dbReference>
<feature type="non-terminal residue" evidence="2">
    <location>
        <position position="140"/>
    </location>
</feature>
<keyword evidence="3" id="KW-1185">Reference proteome</keyword>